<sequence>MIIKRFKYLFFSDKSMFTPGIEARRLAFLKQKSEIIARLKKATHKFEL</sequence>
<dbReference type="EMBL" id="BARW01012203">
    <property type="protein sequence ID" value="GAI81583.1"/>
    <property type="molecule type" value="Genomic_DNA"/>
</dbReference>
<gene>
    <name evidence="1" type="ORF">S12H4_23120</name>
</gene>
<evidence type="ECO:0000313" key="1">
    <source>
        <dbReference type="EMBL" id="GAI81583.1"/>
    </source>
</evidence>
<name>X1RLS7_9ZZZZ</name>
<proteinExistence type="predicted"/>
<accession>X1RLS7</accession>
<dbReference type="AlphaFoldDB" id="X1RLS7"/>
<organism evidence="1">
    <name type="scientific">marine sediment metagenome</name>
    <dbReference type="NCBI Taxonomy" id="412755"/>
    <lineage>
        <taxon>unclassified sequences</taxon>
        <taxon>metagenomes</taxon>
        <taxon>ecological metagenomes</taxon>
    </lineage>
</organism>
<protein>
    <submittedName>
        <fullName evidence="1">Uncharacterized protein</fullName>
    </submittedName>
</protein>
<comment type="caution">
    <text evidence="1">The sequence shown here is derived from an EMBL/GenBank/DDBJ whole genome shotgun (WGS) entry which is preliminary data.</text>
</comment>
<reference evidence="1" key="1">
    <citation type="journal article" date="2014" name="Front. Microbiol.">
        <title>High frequency of phylogenetically diverse reductive dehalogenase-homologous genes in deep subseafloor sedimentary metagenomes.</title>
        <authorList>
            <person name="Kawai M."/>
            <person name="Futagami T."/>
            <person name="Toyoda A."/>
            <person name="Takaki Y."/>
            <person name="Nishi S."/>
            <person name="Hori S."/>
            <person name="Arai W."/>
            <person name="Tsubouchi T."/>
            <person name="Morono Y."/>
            <person name="Uchiyama I."/>
            <person name="Ito T."/>
            <person name="Fujiyama A."/>
            <person name="Inagaki F."/>
            <person name="Takami H."/>
        </authorList>
    </citation>
    <scope>NUCLEOTIDE SEQUENCE</scope>
    <source>
        <strain evidence="1">Expedition CK06-06</strain>
    </source>
</reference>